<comment type="subcellular location">
    <subcellularLocation>
        <location evidence="1">Membrane</location>
        <topology evidence="1">Multi-pass membrane protein</topology>
    </subcellularLocation>
</comment>
<feature type="compositionally biased region" description="Basic and acidic residues" evidence="5">
    <location>
        <begin position="451"/>
        <end position="460"/>
    </location>
</feature>
<protein>
    <recommendedName>
        <fullName evidence="9">G-protein coupled receptors family 2 profile 2 domain-containing protein</fullName>
    </recommendedName>
</protein>
<evidence type="ECO:0000256" key="4">
    <source>
        <dbReference type="ARBA" id="ARBA00023136"/>
    </source>
</evidence>
<dbReference type="SUPFAM" id="SSF81321">
    <property type="entry name" value="Family A G protein-coupled receptor-like"/>
    <property type="match status" value="1"/>
</dbReference>
<dbReference type="EMBL" id="JALLPJ020001289">
    <property type="protein sequence ID" value="KAL3771328.1"/>
    <property type="molecule type" value="Genomic_DNA"/>
</dbReference>
<keyword evidence="4 6" id="KW-0472">Membrane</keyword>
<organism evidence="7 8">
    <name type="scientific">Cyclotella atomus</name>
    <dbReference type="NCBI Taxonomy" id="382360"/>
    <lineage>
        <taxon>Eukaryota</taxon>
        <taxon>Sar</taxon>
        <taxon>Stramenopiles</taxon>
        <taxon>Ochrophyta</taxon>
        <taxon>Bacillariophyta</taxon>
        <taxon>Coscinodiscophyceae</taxon>
        <taxon>Thalassiosirophycidae</taxon>
        <taxon>Stephanodiscales</taxon>
        <taxon>Stephanodiscaceae</taxon>
        <taxon>Cyclotella</taxon>
    </lineage>
</organism>
<dbReference type="GO" id="GO:0016020">
    <property type="term" value="C:membrane"/>
    <property type="evidence" value="ECO:0007669"/>
    <property type="project" value="UniProtKB-SubCell"/>
</dbReference>
<comment type="caution">
    <text evidence="7">The sequence shown here is derived from an EMBL/GenBank/DDBJ whole genome shotgun (WGS) entry which is preliminary data.</text>
</comment>
<evidence type="ECO:0000313" key="7">
    <source>
        <dbReference type="EMBL" id="KAL3771328.1"/>
    </source>
</evidence>
<dbReference type="AlphaFoldDB" id="A0ABD3N5L2"/>
<accession>A0ABD3N5L2</accession>
<dbReference type="GO" id="GO:0007165">
    <property type="term" value="P:signal transduction"/>
    <property type="evidence" value="ECO:0007669"/>
    <property type="project" value="UniProtKB-ARBA"/>
</dbReference>
<feature type="transmembrane region" description="Helical" evidence="6">
    <location>
        <begin position="85"/>
        <end position="107"/>
    </location>
</feature>
<keyword evidence="3 6" id="KW-1133">Transmembrane helix</keyword>
<feature type="region of interest" description="Disordered" evidence="5">
    <location>
        <begin position="375"/>
        <end position="465"/>
    </location>
</feature>
<feature type="compositionally biased region" description="Polar residues" evidence="5">
    <location>
        <begin position="332"/>
        <end position="347"/>
    </location>
</feature>
<evidence type="ECO:0000256" key="2">
    <source>
        <dbReference type="ARBA" id="ARBA00022692"/>
    </source>
</evidence>
<dbReference type="Gene3D" id="1.20.1070.10">
    <property type="entry name" value="Rhodopsin 7-helix transmembrane proteins"/>
    <property type="match status" value="1"/>
</dbReference>
<proteinExistence type="predicted"/>
<name>A0ABD3N5L2_9STRA</name>
<feature type="transmembrane region" description="Helical" evidence="6">
    <location>
        <begin position="278"/>
        <end position="301"/>
    </location>
</feature>
<dbReference type="Proteomes" id="UP001530400">
    <property type="component" value="Unassembled WGS sequence"/>
</dbReference>
<dbReference type="PANTHER" id="PTHR23112">
    <property type="entry name" value="G PROTEIN-COUPLED RECEPTOR 157-RELATED"/>
    <property type="match status" value="1"/>
</dbReference>
<dbReference type="PANTHER" id="PTHR23112:SF0">
    <property type="entry name" value="TRANSMEMBRANE PROTEIN 116"/>
    <property type="match status" value="1"/>
</dbReference>
<feature type="transmembrane region" description="Helical" evidence="6">
    <location>
        <begin position="127"/>
        <end position="146"/>
    </location>
</feature>
<feature type="transmembrane region" description="Helical" evidence="6">
    <location>
        <begin position="166"/>
        <end position="186"/>
    </location>
</feature>
<feature type="compositionally biased region" description="Polar residues" evidence="5">
    <location>
        <begin position="417"/>
        <end position="443"/>
    </location>
</feature>
<feature type="region of interest" description="Disordered" evidence="5">
    <location>
        <begin position="332"/>
        <end position="355"/>
    </location>
</feature>
<keyword evidence="8" id="KW-1185">Reference proteome</keyword>
<feature type="transmembrane region" description="Helical" evidence="6">
    <location>
        <begin position="206"/>
        <end position="224"/>
    </location>
</feature>
<gene>
    <name evidence="7" type="ORF">ACHAWO_005394</name>
</gene>
<keyword evidence="2 6" id="KW-0812">Transmembrane</keyword>
<reference evidence="7 8" key="1">
    <citation type="submission" date="2024-10" db="EMBL/GenBank/DDBJ databases">
        <title>Updated reference genomes for cyclostephanoid diatoms.</title>
        <authorList>
            <person name="Roberts W.R."/>
            <person name="Alverson A.J."/>
        </authorList>
    </citation>
    <scope>NUCLEOTIDE SEQUENCE [LARGE SCALE GENOMIC DNA]</scope>
    <source>
        <strain evidence="7 8">AJA010-31</strain>
    </source>
</reference>
<evidence type="ECO:0000313" key="8">
    <source>
        <dbReference type="Proteomes" id="UP001530400"/>
    </source>
</evidence>
<evidence type="ECO:0008006" key="9">
    <source>
        <dbReference type="Google" id="ProtNLM"/>
    </source>
</evidence>
<evidence type="ECO:0000256" key="1">
    <source>
        <dbReference type="ARBA" id="ARBA00004141"/>
    </source>
</evidence>
<evidence type="ECO:0000256" key="3">
    <source>
        <dbReference type="ARBA" id="ARBA00022989"/>
    </source>
</evidence>
<sequence>MKNKTPSIFADVKVKVTPEQTHKYQEGSAGLVTTNCGDSIIAGETYLFMSIRAQVYYLIARYGSLFIIADTQRTHKKRSKLINKILCTTSIFDAMGSFAMSFTTLPTPQEDYIYGSNGNDACKVQGFFIQMGTIVCLLGVSLALYYNFTTKLGWGMAWMDQHHVIYYLLVPPIVIGLAFACAGIPFYDNTRVWCNNSAKWWPELPIVLAIFHTTFVMVDVIYSVHRQERASSRYTGGSRRLTKMVLHQGMFFLGAFYITWIPYLVLQYMLSSGKGYSIYGLTLASSTMCALQGFWNFIVYARPRGYLTREILSNIKVKAISFYRRMSSNLGENNRSQEMTGHPSSGATAPVPVSNLNTKSSVTETVFIPFEAPGSEASADESAIGDADIQEPNDEPNISYLGKDQTGANKPEPHSNAADQSSSGFDGNDTQDPNDECNITSPVEEQIEVNEPEHSSDSKRSSGFRPTVMLMDLRKRLHLTNETSQMVSNGGGLDLAITRQGDDDAGGIAEWNEDEEELFEMLLAG</sequence>
<evidence type="ECO:0000256" key="6">
    <source>
        <dbReference type="SAM" id="Phobius"/>
    </source>
</evidence>
<feature type="transmembrane region" description="Helical" evidence="6">
    <location>
        <begin position="245"/>
        <end position="266"/>
    </location>
</feature>
<evidence type="ECO:0000256" key="5">
    <source>
        <dbReference type="SAM" id="MobiDB-lite"/>
    </source>
</evidence>